<dbReference type="EMBL" id="DXHQ01000026">
    <property type="protein sequence ID" value="HIW08202.1"/>
    <property type="molecule type" value="Genomic_DNA"/>
</dbReference>
<dbReference type="GO" id="GO:0005975">
    <property type="term" value="P:carbohydrate metabolic process"/>
    <property type="evidence" value="ECO:0007669"/>
    <property type="project" value="InterPro"/>
</dbReference>
<feature type="domain" description="Carbohydrate kinase FGGY C-terminal" evidence="6">
    <location>
        <begin position="295"/>
        <end position="459"/>
    </location>
</feature>
<dbReference type="InterPro" id="IPR050406">
    <property type="entry name" value="FGGY_Carb_Kinase"/>
</dbReference>
<organism evidence="7 8">
    <name type="scientific">Candidatus Faecalibacterium intestinigallinarum</name>
    <dbReference type="NCBI Taxonomy" id="2838581"/>
    <lineage>
        <taxon>Bacteria</taxon>
        <taxon>Bacillati</taxon>
        <taxon>Bacillota</taxon>
        <taxon>Clostridia</taxon>
        <taxon>Eubacteriales</taxon>
        <taxon>Oscillospiraceae</taxon>
        <taxon>Faecalibacterium</taxon>
    </lineage>
</organism>
<dbReference type="Pfam" id="PF02782">
    <property type="entry name" value="FGGY_C"/>
    <property type="match status" value="1"/>
</dbReference>
<evidence type="ECO:0000256" key="3">
    <source>
        <dbReference type="ARBA" id="ARBA00022777"/>
    </source>
</evidence>
<evidence type="ECO:0000256" key="2">
    <source>
        <dbReference type="ARBA" id="ARBA00022679"/>
    </source>
</evidence>
<dbReference type="InterPro" id="IPR018483">
    <property type="entry name" value="Carb_kinase_FGGY_CS"/>
</dbReference>
<dbReference type="PIRSF" id="PIRSF000538">
    <property type="entry name" value="GlpK"/>
    <property type="match status" value="1"/>
</dbReference>
<keyword evidence="3 4" id="KW-0418">Kinase</keyword>
<dbReference type="PROSITE" id="PS00445">
    <property type="entry name" value="FGGY_KINASES_2"/>
    <property type="match status" value="1"/>
</dbReference>
<dbReference type="PANTHER" id="PTHR43095:SF5">
    <property type="entry name" value="XYLULOSE KINASE"/>
    <property type="match status" value="1"/>
</dbReference>
<dbReference type="CDD" id="cd07804">
    <property type="entry name" value="ASKHA_NBD_FGGY_RrXK-like"/>
    <property type="match status" value="1"/>
</dbReference>
<dbReference type="Pfam" id="PF00370">
    <property type="entry name" value="FGGY_N"/>
    <property type="match status" value="1"/>
</dbReference>
<dbReference type="Gene3D" id="3.30.420.40">
    <property type="match status" value="2"/>
</dbReference>
<comment type="caution">
    <text evidence="7">The sequence shown here is derived from an EMBL/GenBank/DDBJ whole genome shotgun (WGS) entry which is preliminary data.</text>
</comment>
<evidence type="ECO:0000313" key="8">
    <source>
        <dbReference type="Proteomes" id="UP000823933"/>
    </source>
</evidence>
<evidence type="ECO:0000256" key="4">
    <source>
        <dbReference type="RuleBase" id="RU003733"/>
    </source>
</evidence>
<dbReference type="Proteomes" id="UP000823933">
    <property type="component" value="Unassembled WGS sequence"/>
</dbReference>
<proteinExistence type="inferred from homology"/>
<accession>A0A9D1Q9P7</accession>
<comment type="similarity">
    <text evidence="1 4">Belongs to the FGGY kinase family.</text>
</comment>
<evidence type="ECO:0000259" key="5">
    <source>
        <dbReference type="Pfam" id="PF00370"/>
    </source>
</evidence>
<sequence length="512" mass="55483">MEYFLGIDIGTHASRGMLIDQNFAVAADCSVPHGMENPRPGWFEQDAEAVWWKDFCTLCRRLLERSGIRPGQIACVGASALGTDCLPVDRDFRPLRPAILYGIDARADAEAAWLTRYYGAQRVQQLFGHPICSGDTATKILWLKNHEPAIWAGAAWFLTGSSFLTARLTGRAVIDRALGKGSFRPLYRPDGSVWEEECRLYCRPDQIAACLPVHATVGTVTPEAARQTGLAAGTPVITGTGDSTAEAISVGLVEAGTAFFQYGSSLYYYYCTDRLVDSYVSPAGNGALKGGKEFSVPGTFCLGDGTNAAGTLTRWVRDLLYPQEAAAERQGGENAYAVMAREAAAVPPGSNGLMMLPYLYGERSPLQDPAATAMLFGLKGSHTRREINRAALEAVGYSTLQHLILFDELGLPPRRLITAGGGTRNRTWMQIVCDMAGMELTVPAPFQCSAYGDAMLAALGCGALDSFAALRRALPPGTVFRPDAGVHRLYAEQYPIFRDLYLANRQRMHALA</sequence>
<evidence type="ECO:0000259" key="6">
    <source>
        <dbReference type="Pfam" id="PF02782"/>
    </source>
</evidence>
<name>A0A9D1Q9P7_9FIRM</name>
<dbReference type="GO" id="GO:0016301">
    <property type="term" value="F:kinase activity"/>
    <property type="evidence" value="ECO:0007669"/>
    <property type="project" value="UniProtKB-KW"/>
</dbReference>
<dbReference type="AlphaFoldDB" id="A0A9D1Q9P7"/>
<reference evidence="7" key="2">
    <citation type="submission" date="2021-04" db="EMBL/GenBank/DDBJ databases">
        <authorList>
            <person name="Gilroy R."/>
        </authorList>
    </citation>
    <scope>NUCLEOTIDE SEQUENCE</scope>
    <source>
        <strain evidence="7">ChiHcolR34-3080</strain>
    </source>
</reference>
<dbReference type="InterPro" id="IPR000577">
    <property type="entry name" value="Carb_kinase_FGGY"/>
</dbReference>
<dbReference type="PROSITE" id="PS00933">
    <property type="entry name" value="FGGY_KINASES_1"/>
    <property type="match status" value="1"/>
</dbReference>
<evidence type="ECO:0000256" key="1">
    <source>
        <dbReference type="ARBA" id="ARBA00009156"/>
    </source>
</evidence>
<keyword evidence="2 4" id="KW-0808">Transferase</keyword>
<dbReference type="InterPro" id="IPR043129">
    <property type="entry name" value="ATPase_NBD"/>
</dbReference>
<evidence type="ECO:0000313" key="7">
    <source>
        <dbReference type="EMBL" id="HIW08202.1"/>
    </source>
</evidence>
<dbReference type="SUPFAM" id="SSF53067">
    <property type="entry name" value="Actin-like ATPase domain"/>
    <property type="match status" value="2"/>
</dbReference>
<dbReference type="InterPro" id="IPR018484">
    <property type="entry name" value="FGGY_N"/>
</dbReference>
<dbReference type="InterPro" id="IPR018485">
    <property type="entry name" value="FGGY_C"/>
</dbReference>
<feature type="domain" description="Carbohydrate kinase FGGY N-terminal" evidence="5">
    <location>
        <begin position="3"/>
        <end position="247"/>
    </location>
</feature>
<protein>
    <submittedName>
        <fullName evidence="7">Carbohydrate kinase</fullName>
    </submittedName>
</protein>
<gene>
    <name evidence="7" type="ORF">H9890_02220</name>
</gene>
<reference evidence="7" key="1">
    <citation type="journal article" date="2021" name="PeerJ">
        <title>Extensive microbial diversity within the chicken gut microbiome revealed by metagenomics and culture.</title>
        <authorList>
            <person name="Gilroy R."/>
            <person name="Ravi A."/>
            <person name="Getino M."/>
            <person name="Pursley I."/>
            <person name="Horton D.L."/>
            <person name="Alikhan N.F."/>
            <person name="Baker D."/>
            <person name="Gharbi K."/>
            <person name="Hall N."/>
            <person name="Watson M."/>
            <person name="Adriaenssens E.M."/>
            <person name="Foster-Nyarko E."/>
            <person name="Jarju S."/>
            <person name="Secka A."/>
            <person name="Antonio M."/>
            <person name="Oren A."/>
            <person name="Chaudhuri R.R."/>
            <person name="La Ragione R."/>
            <person name="Hildebrand F."/>
            <person name="Pallen M.J."/>
        </authorList>
    </citation>
    <scope>NUCLEOTIDE SEQUENCE</scope>
    <source>
        <strain evidence="7">ChiHcolR34-3080</strain>
    </source>
</reference>
<dbReference type="PANTHER" id="PTHR43095">
    <property type="entry name" value="SUGAR KINASE"/>
    <property type="match status" value="1"/>
</dbReference>
<dbReference type="GO" id="GO:0016773">
    <property type="term" value="F:phosphotransferase activity, alcohol group as acceptor"/>
    <property type="evidence" value="ECO:0007669"/>
    <property type="project" value="InterPro"/>
</dbReference>